<sequence>QDEYEAYKATLNLNWSNPNRDQEIEKANAKLAETQQKQAQVMSRLQDILTKAYPKEMAEKKFSLDIPSGGYTMYHQLVLPKPHQANHYYNSSNYLWHYI</sequence>
<organism evidence="1">
    <name type="scientific">human gut metagenome</name>
    <dbReference type="NCBI Taxonomy" id="408170"/>
    <lineage>
        <taxon>unclassified sequences</taxon>
        <taxon>metagenomes</taxon>
        <taxon>organismal metagenomes</taxon>
    </lineage>
</organism>
<feature type="non-terminal residue" evidence="1">
    <location>
        <position position="1"/>
    </location>
</feature>
<proteinExistence type="predicted"/>
<dbReference type="AlphaFoldDB" id="W1XRH2"/>
<protein>
    <submittedName>
        <fullName evidence="1">TonB-dependent receptor plug protein</fullName>
    </submittedName>
</protein>
<keyword evidence="1" id="KW-0675">Receptor</keyword>
<gene>
    <name evidence="1" type="ORF">Q604_UNBC12825G0001</name>
</gene>
<name>W1XRH2_9ZZZZ</name>
<dbReference type="EMBL" id="AZMM01012825">
    <property type="protein sequence ID" value="ETJ32726.1"/>
    <property type="molecule type" value="Genomic_DNA"/>
</dbReference>
<comment type="caution">
    <text evidence="1">The sequence shown here is derived from an EMBL/GenBank/DDBJ whole genome shotgun (WGS) entry which is preliminary data.</text>
</comment>
<evidence type="ECO:0000313" key="1">
    <source>
        <dbReference type="EMBL" id="ETJ32726.1"/>
    </source>
</evidence>
<accession>W1XRH2</accession>
<reference evidence="1" key="1">
    <citation type="submission" date="2013-12" db="EMBL/GenBank/DDBJ databases">
        <title>A Varibaculum cambriense genome reconstructed from a premature infant gut community with otherwise low bacterial novelty that shifts toward anaerobic metabolism during the third week of life.</title>
        <authorList>
            <person name="Brown C.T."/>
            <person name="Sharon I."/>
            <person name="Thomas B.C."/>
            <person name="Castelle C.J."/>
            <person name="Morowitz M.J."/>
            <person name="Banfield J.F."/>
        </authorList>
    </citation>
    <scope>NUCLEOTIDE SEQUENCE</scope>
</reference>